<sequence>MEHTMTVKVYRKRPGAEPAPVTSKTIRIDPEAVSQGELEAQLLPTAWGPCRCPRHRAAVDR</sequence>
<reference evidence="2 3" key="1">
    <citation type="submission" date="2020-06" db="EMBL/GenBank/DDBJ databases">
        <title>Genome mining for natural products.</title>
        <authorList>
            <person name="Zhang B."/>
            <person name="Shi J."/>
            <person name="Ge H."/>
        </authorList>
    </citation>
    <scope>NUCLEOTIDE SEQUENCE [LARGE SCALE GENOMIC DNA]</scope>
    <source>
        <strain evidence="2 3">NA00687</strain>
    </source>
</reference>
<dbReference type="EMBL" id="CP054929">
    <property type="protein sequence ID" value="QKW50716.1"/>
    <property type="molecule type" value="Genomic_DNA"/>
</dbReference>
<feature type="region of interest" description="Disordered" evidence="1">
    <location>
        <begin position="1"/>
        <end position="22"/>
    </location>
</feature>
<gene>
    <name evidence="2" type="ORF">HUT08_15560</name>
</gene>
<evidence type="ECO:0000313" key="3">
    <source>
        <dbReference type="Proteomes" id="UP000509303"/>
    </source>
</evidence>
<organism evidence="2 3">
    <name type="scientific">Streptomyces buecherae</name>
    <dbReference type="NCBI Taxonomy" id="2763006"/>
    <lineage>
        <taxon>Bacteria</taxon>
        <taxon>Bacillati</taxon>
        <taxon>Actinomycetota</taxon>
        <taxon>Actinomycetes</taxon>
        <taxon>Kitasatosporales</taxon>
        <taxon>Streptomycetaceae</taxon>
        <taxon>Streptomyces</taxon>
    </lineage>
</organism>
<dbReference type="RefSeq" id="WP_176162449.1">
    <property type="nucleotide sequence ID" value="NZ_CP054929.1"/>
</dbReference>
<name>A0A7H8N8N1_9ACTN</name>
<evidence type="ECO:0000313" key="2">
    <source>
        <dbReference type="EMBL" id="QKW50716.1"/>
    </source>
</evidence>
<dbReference type="Proteomes" id="UP000509303">
    <property type="component" value="Chromosome"/>
</dbReference>
<dbReference type="AlphaFoldDB" id="A0A7H8N8N1"/>
<proteinExistence type="predicted"/>
<accession>A0A7H8N8N1</accession>
<protein>
    <submittedName>
        <fullName evidence="2">Uncharacterized protein</fullName>
    </submittedName>
</protein>
<keyword evidence="3" id="KW-1185">Reference proteome</keyword>
<evidence type="ECO:0000256" key="1">
    <source>
        <dbReference type="SAM" id="MobiDB-lite"/>
    </source>
</evidence>